<feature type="domain" description="Protein kinase" evidence="16">
    <location>
        <begin position="25"/>
        <end position="276"/>
    </location>
</feature>
<feature type="region of interest" description="Disordered" evidence="15">
    <location>
        <begin position="665"/>
        <end position="713"/>
    </location>
</feature>
<feature type="compositionally biased region" description="Low complexity" evidence="15">
    <location>
        <begin position="1166"/>
        <end position="1179"/>
    </location>
</feature>
<organism evidence="18">
    <name type="scientific">Phallusia mammillata</name>
    <dbReference type="NCBI Taxonomy" id="59560"/>
    <lineage>
        <taxon>Eukaryota</taxon>
        <taxon>Metazoa</taxon>
        <taxon>Chordata</taxon>
        <taxon>Tunicata</taxon>
        <taxon>Ascidiacea</taxon>
        <taxon>Phlebobranchia</taxon>
        <taxon>Ascidiidae</taxon>
        <taxon>Phallusia</taxon>
    </lineage>
</organism>
<dbReference type="PROSITE" id="PS50011">
    <property type="entry name" value="PROTEIN_KINASE_DOM"/>
    <property type="match status" value="1"/>
</dbReference>
<evidence type="ECO:0000256" key="1">
    <source>
        <dbReference type="ARBA" id="ARBA00001946"/>
    </source>
</evidence>
<dbReference type="InterPro" id="IPR011009">
    <property type="entry name" value="Kinase-like_dom_sf"/>
</dbReference>
<evidence type="ECO:0000256" key="5">
    <source>
        <dbReference type="ARBA" id="ARBA00022553"/>
    </source>
</evidence>
<name>A0A6F9DST9_9ASCI</name>
<feature type="compositionally biased region" description="Basic and acidic residues" evidence="15">
    <location>
        <begin position="632"/>
        <end position="642"/>
    </location>
</feature>
<dbReference type="Gene3D" id="3.30.310.80">
    <property type="entry name" value="Kinase associated domain 1, KA1"/>
    <property type="match status" value="1"/>
</dbReference>
<feature type="region of interest" description="Disordered" evidence="15">
    <location>
        <begin position="856"/>
        <end position="905"/>
    </location>
</feature>
<comment type="catalytic activity">
    <reaction evidence="13">
        <text>L-seryl-[protein] + ATP = O-phospho-L-seryl-[protein] + ADP + H(+)</text>
        <dbReference type="Rhea" id="RHEA:17989"/>
        <dbReference type="Rhea" id="RHEA-COMP:9863"/>
        <dbReference type="Rhea" id="RHEA-COMP:11604"/>
        <dbReference type="ChEBI" id="CHEBI:15378"/>
        <dbReference type="ChEBI" id="CHEBI:29999"/>
        <dbReference type="ChEBI" id="CHEBI:30616"/>
        <dbReference type="ChEBI" id="CHEBI:83421"/>
        <dbReference type="ChEBI" id="CHEBI:456216"/>
        <dbReference type="EC" id="2.7.11.1"/>
    </reaction>
</comment>
<proteinExistence type="evidence at transcript level"/>
<feature type="region of interest" description="Disordered" evidence="15">
    <location>
        <begin position="1110"/>
        <end position="1131"/>
    </location>
</feature>
<evidence type="ECO:0000259" key="17">
    <source>
        <dbReference type="PROSITE" id="PS50030"/>
    </source>
</evidence>
<dbReference type="InterPro" id="IPR008271">
    <property type="entry name" value="Ser/Thr_kinase_AS"/>
</dbReference>
<dbReference type="PANTHER" id="PTHR24346">
    <property type="entry name" value="MAP/MICROTUBULE AFFINITY-REGULATING KINASE"/>
    <property type="match status" value="1"/>
</dbReference>
<feature type="binding site" evidence="14">
    <location>
        <position position="54"/>
    </location>
    <ligand>
        <name>ATP</name>
        <dbReference type="ChEBI" id="CHEBI:30616"/>
    </ligand>
</feature>
<feature type="domain" description="UBA" evidence="17">
    <location>
        <begin position="303"/>
        <end position="343"/>
    </location>
</feature>
<evidence type="ECO:0000256" key="10">
    <source>
        <dbReference type="ARBA" id="ARBA00022840"/>
    </source>
</evidence>
<evidence type="ECO:0000259" key="16">
    <source>
        <dbReference type="PROSITE" id="PS50011"/>
    </source>
</evidence>
<keyword evidence="8 14" id="KW-0547">Nucleotide-binding</keyword>
<dbReference type="GO" id="GO:0005524">
    <property type="term" value="F:ATP binding"/>
    <property type="evidence" value="ECO:0007669"/>
    <property type="project" value="UniProtKB-UniRule"/>
</dbReference>
<protein>
    <recommendedName>
        <fullName evidence="3">non-specific serine/threonine protein kinase</fullName>
        <ecNumber evidence="3">2.7.11.1</ecNumber>
    </recommendedName>
</protein>
<dbReference type="EMBL" id="LR790211">
    <property type="protein sequence ID" value="CAB3266073.1"/>
    <property type="molecule type" value="mRNA"/>
</dbReference>
<evidence type="ECO:0000256" key="8">
    <source>
        <dbReference type="ARBA" id="ARBA00022741"/>
    </source>
</evidence>
<evidence type="ECO:0000256" key="9">
    <source>
        <dbReference type="ARBA" id="ARBA00022777"/>
    </source>
</evidence>
<dbReference type="FunFam" id="3.30.200.20:FF:000003">
    <property type="entry name" value="Non-specific serine/threonine protein kinase"/>
    <property type="match status" value="1"/>
</dbReference>
<keyword evidence="4" id="KW-0723">Serine/threonine-protein kinase</keyword>
<evidence type="ECO:0000256" key="2">
    <source>
        <dbReference type="ARBA" id="ARBA00006234"/>
    </source>
</evidence>
<gene>
    <name evidence="18" type="primary">Sik3</name>
</gene>
<evidence type="ECO:0000313" key="18">
    <source>
        <dbReference type="EMBL" id="CAB3266073.1"/>
    </source>
</evidence>
<comment type="cofactor">
    <cofactor evidence="1">
        <name>Mg(2+)</name>
        <dbReference type="ChEBI" id="CHEBI:18420"/>
    </cofactor>
</comment>
<evidence type="ECO:0000256" key="13">
    <source>
        <dbReference type="ARBA" id="ARBA00048679"/>
    </source>
</evidence>
<dbReference type="CDD" id="cd14338">
    <property type="entry name" value="UBA_SIK"/>
    <property type="match status" value="1"/>
</dbReference>
<keyword evidence="10 14" id="KW-0067">ATP-binding</keyword>
<dbReference type="GO" id="GO:0035556">
    <property type="term" value="P:intracellular signal transduction"/>
    <property type="evidence" value="ECO:0007669"/>
    <property type="project" value="TreeGrafter"/>
</dbReference>
<dbReference type="GO" id="GO:0046872">
    <property type="term" value="F:metal ion binding"/>
    <property type="evidence" value="ECO:0007669"/>
    <property type="project" value="UniProtKB-KW"/>
</dbReference>
<dbReference type="Gene3D" id="1.10.510.10">
    <property type="entry name" value="Transferase(Phosphotransferase) domain 1"/>
    <property type="match status" value="1"/>
</dbReference>
<dbReference type="EC" id="2.7.11.1" evidence="3"/>
<evidence type="ECO:0000256" key="7">
    <source>
        <dbReference type="ARBA" id="ARBA00022723"/>
    </source>
</evidence>
<evidence type="ECO:0000256" key="15">
    <source>
        <dbReference type="SAM" id="MobiDB-lite"/>
    </source>
</evidence>
<keyword evidence="7" id="KW-0479">Metal-binding</keyword>
<dbReference type="PROSITE" id="PS00107">
    <property type="entry name" value="PROTEIN_KINASE_ATP"/>
    <property type="match status" value="1"/>
</dbReference>
<dbReference type="Pfam" id="PF00069">
    <property type="entry name" value="Pkinase"/>
    <property type="match status" value="1"/>
</dbReference>
<comment type="catalytic activity">
    <reaction evidence="12">
        <text>L-threonyl-[protein] + ATP = O-phospho-L-threonyl-[protein] + ADP + H(+)</text>
        <dbReference type="Rhea" id="RHEA:46608"/>
        <dbReference type="Rhea" id="RHEA-COMP:11060"/>
        <dbReference type="Rhea" id="RHEA-COMP:11605"/>
        <dbReference type="ChEBI" id="CHEBI:15378"/>
        <dbReference type="ChEBI" id="CHEBI:30013"/>
        <dbReference type="ChEBI" id="CHEBI:30616"/>
        <dbReference type="ChEBI" id="CHEBI:61977"/>
        <dbReference type="ChEBI" id="CHEBI:456216"/>
        <dbReference type="EC" id="2.7.11.1"/>
    </reaction>
</comment>
<dbReference type="SMART" id="SM00220">
    <property type="entry name" value="S_TKc"/>
    <property type="match status" value="1"/>
</dbReference>
<evidence type="ECO:0000256" key="6">
    <source>
        <dbReference type="ARBA" id="ARBA00022679"/>
    </source>
</evidence>
<dbReference type="Pfam" id="PF23312">
    <property type="entry name" value="UBA_SIK3"/>
    <property type="match status" value="1"/>
</dbReference>
<feature type="region of interest" description="Disordered" evidence="15">
    <location>
        <begin position="611"/>
        <end position="653"/>
    </location>
</feature>
<dbReference type="PROSITE" id="PS50030">
    <property type="entry name" value="UBA"/>
    <property type="match status" value="1"/>
</dbReference>
<evidence type="ECO:0000256" key="4">
    <source>
        <dbReference type="ARBA" id="ARBA00022527"/>
    </source>
</evidence>
<reference evidence="18" key="1">
    <citation type="submission" date="2020-04" db="EMBL/GenBank/DDBJ databases">
        <authorList>
            <person name="Neveu A P."/>
        </authorList>
    </citation>
    <scope>NUCLEOTIDE SEQUENCE</scope>
    <source>
        <tissue evidence="18">Whole embryo</tissue>
    </source>
</reference>
<feature type="compositionally biased region" description="Polar residues" evidence="15">
    <location>
        <begin position="882"/>
        <end position="903"/>
    </location>
</feature>
<accession>A0A6F9DST9</accession>
<evidence type="ECO:0000256" key="14">
    <source>
        <dbReference type="PROSITE-ProRule" id="PRU10141"/>
    </source>
</evidence>
<keyword evidence="9 18" id="KW-0418">Kinase</keyword>
<dbReference type="SUPFAM" id="SSF56112">
    <property type="entry name" value="Protein kinase-like (PK-like)"/>
    <property type="match status" value="1"/>
</dbReference>
<sequence length="1331" mass="149056">MASASGGSQLPGTKKSHGFNRVGCYEIEGTIGRGNFAVVKLATHVYTRAKVAIKIVDKTQLDTENLNKIYREIEIMKELRHPHIIRLYQVMHSERMLYLVTEYASSGEIFDHLVAHGRMAEREARVKFKQIVAAVFYCHSRHVVHRDLKAENLLLDSGKNIKIADFGFANHFKDGELLKTWCGSPPYAAPELFEGKEYVGPKADVWSLGVVLYVLVCGSLPFDDSTLQALRQRVLSGKFQIPFYMSSECEQLVRKMLLVNPEKRYTMNQVCQHKWMKMSGPDEVFEKLVEDCQKTKVLNEKEPLNEIILNEMIAAGIDREKIVKSITNKEYDNYSAIYYLQLDKWRKHKSARALAQSRLYSADGNNATAIPFNASGQHRQMGPIHPTMHHKPVATNPTIFPGNRPLSHEAIRIPIENSKVSNSMVNHVPCDSTMDTLHTEPPTQTGVDSRQGNRLNVPHLQLIDENNQIIPEDAMSDESDGDEPAPEALARYLSMRRHTVGVSDARADLPVSNETIGSQSRKNELSKVGLLQMPTNFPQVRPTNMLPLNTPNTPFMNMQPLQYKEQGLLKPPVLQLAARDPMGRRASDGGANIHLFMQEINRKKLQSAKGQSQLARQADPVGMTTNVFQESDELKQREIGEEKTDEESDGEPDVEAVRRYMASRGGTHRHTIPVMDITDMEEHPQSSSGNTHSSMNHSRMQPIRPSRRGLLFPPETDSLVMKQSFQASDPYRRRASDGSASLQAFKAQLEASKQFDTVHQEHQQLTQQFMKTKPETTQSFQQRHSRDIQGMLQQLHLKHSGISPQASPPIPSSPITHQTSDAYHQALLLHLQRLHLQQSRSSPPPQSLVQQCPQPGFTAANSRPLYSPTSNMAPNPHHALIRQSSDNSTPCQMMQHPQVSTRGIGSEMPNEILHAPEQRHSPLLTSGMSIHPNVGFQIQEAFRPISHDDQPQSSTQKPNISNVTYPYSTVPTMHPVNQGSFTANSVAHQKFNMSEADSNSNNNNYKNMVESLPGDSEMSEQTCFPMESDKEPTCSHFNQMGYQVGRVQQGKVYGYNESSDNSVGDAGFYGNHVLQRRLGGNPGLSYPIPVQYNTRSWYKPNHSVLPSLGEEDASHLRTSPCPETETYSRRPLSPGGIAVSHPYNGNPVFGSNPTPPNSYMKEYVRSTHSPNSSNPYHSPVAKHQSPGITQVANSTLPVAMDDIGATVSTVTMTSSSSLGKLSTVLPIPQPRSSTEITPEFSTQHSNSSVQLNVSMPTDNIMCELQRTLQYRCKSIDYEQESEWKLALRTRNLCLEVEVLEGVPENCLKIRRLAGDQFEYRQLCQELLAGFL</sequence>
<feature type="compositionally biased region" description="Acidic residues" evidence="15">
    <location>
        <begin position="643"/>
        <end position="653"/>
    </location>
</feature>
<evidence type="ECO:0000256" key="12">
    <source>
        <dbReference type="ARBA" id="ARBA00047899"/>
    </source>
</evidence>
<feature type="region of interest" description="Disordered" evidence="15">
    <location>
        <begin position="1164"/>
        <end position="1184"/>
    </location>
</feature>
<dbReference type="GO" id="GO:0000226">
    <property type="term" value="P:microtubule cytoskeleton organization"/>
    <property type="evidence" value="ECO:0007669"/>
    <property type="project" value="TreeGrafter"/>
</dbReference>
<feature type="compositionally biased region" description="Polar residues" evidence="15">
    <location>
        <begin position="685"/>
        <end position="699"/>
    </location>
</feature>
<evidence type="ECO:0000256" key="11">
    <source>
        <dbReference type="ARBA" id="ARBA00022842"/>
    </source>
</evidence>
<dbReference type="FunFam" id="1.10.510.10:FF:000156">
    <property type="entry name" value="Serine/threonine-protein kinase SIK3 homolog"/>
    <property type="match status" value="1"/>
</dbReference>
<dbReference type="GO" id="GO:0005737">
    <property type="term" value="C:cytoplasm"/>
    <property type="evidence" value="ECO:0007669"/>
    <property type="project" value="TreeGrafter"/>
</dbReference>
<dbReference type="InterPro" id="IPR000719">
    <property type="entry name" value="Prot_kinase_dom"/>
</dbReference>
<dbReference type="PANTHER" id="PTHR24346:SF42">
    <property type="entry name" value="SERINE_THREONINE-PROTEIN KINASE SIK3"/>
    <property type="match status" value="1"/>
</dbReference>
<evidence type="ECO:0000256" key="3">
    <source>
        <dbReference type="ARBA" id="ARBA00012513"/>
    </source>
</evidence>
<keyword evidence="11" id="KW-0460">Magnesium</keyword>
<keyword evidence="5" id="KW-0597">Phosphoprotein</keyword>
<dbReference type="InterPro" id="IPR017441">
    <property type="entry name" value="Protein_kinase_ATP_BS"/>
</dbReference>
<dbReference type="InterPro" id="IPR015940">
    <property type="entry name" value="UBA"/>
</dbReference>
<dbReference type="InterPro" id="IPR057380">
    <property type="entry name" value="UBA_SIK1/2/3"/>
</dbReference>
<comment type="similarity">
    <text evidence="2">Belongs to the protein kinase superfamily. CAMK Ser/Thr protein kinase family. SNF1 subfamily.</text>
</comment>
<dbReference type="GO" id="GO:0050321">
    <property type="term" value="F:tau-protein kinase activity"/>
    <property type="evidence" value="ECO:0007669"/>
    <property type="project" value="TreeGrafter"/>
</dbReference>
<dbReference type="PROSITE" id="PS00108">
    <property type="entry name" value="PROTEIN_KINASE_ST"/>
    <property type="match status" value="1"/>
</dbReference>
<keyword evidence="6" id="KW-0808">Transferase</keyword>